<comment type="caution">
    <text evidence="2">The sequence shown here is derived from an EMBL/GenBank/DDBJ whole genome shotgun (WGS) entry which is preliminary data.</text>
</comment>
<evidence type="ECO:0000313" key="3">
    <source>
        <dbReference type="Proteomes" id="UP000190776"/>
    </source>
</evidence>
<accession>A0A1S8B3U7</accession>
<sequence>MTIALLSHVSLRSMVRQDMQHRLSGLSNLSTYGAVASLNSGNGPEEALTLLEMGRGIISGFFIGNRADLSDLHSINPEISSQYEEIRDQLTQMAISQSYRGDVVRHRQELTERLTSLEGQIRELPGLSRFQLPASGDDLKELALKGPLVNFNVTSFRSDAFIVTSQSIVVIPLPNLHENDLEENVQKIIGRSRLTKCTLVERSTSNKHLAKILVWLWEVAVKPVMDHLGLTGTSTSDLPRLWWVTSGLMGLMPLHAAGSGWDETTENTASRCVSSYVRTMKALAYSRERVNRPNRSVPDSILAVHTPHTTEKGWADLNTTPEMSVITNAASRANLACTVLDSPTVPSVIDAMRHSAIVHLACHGDPSFDNPSQTSLVLRGDPTTPDGRMTVDQLFDETHQHAQLAYLSACCTAQQYSKGLIDEGIHLGSVFQLMGFPAVVATLWEADDGAAMELAGAFYRRLLAVGGVLGEMEEGRVARALHGAVAELRAQRLGRRRRKAEDVLAWAPFVHIGI</sequence>
<feature type="domain" description="CHAT" evidence="1">
    <location>
        <begin position="213"/>
        <end position="513"/>
    </location>
</feature>
<organism evidence="2 3">
    <name type="scientific">Diplodia seriata</name>
    <dbReference type="NCBI Taxonomy" id="420778"/>
    <lineage>
        <taxon>Eukaryota</taxon>
        <taxon>Fungi</taxon>
        <taxon>Dikarya</taxon>
        <taxon>Ascomycota</taxon>
        <taxon>Pezizomycotina</taxon>
        <taxon>Dothideomycetes</taxon>
        <taxon>Dothideomycetes incertae sedis</taxon>
        <taxon>Botryosphaeriales</taxon>
        <taxon>Botryosphaeriaceae</taxon>
        <taxon>Diplodia</taxon>
    </lineage>
</organism>
<evidence type="ECO:0000313" key="2">
    <source>
        <dbReference type="EMBL" id="OMP82038.1"/>
    </source>
</evidence>
<name>A0A1S8B3U7_9PEZI</name>
<evidence type="ECO:0000259" key="1">
    <source>
        <dbReference type="Pfam" id="PF12770"/>
    </source>
</evidence>
<dbReference type="InterPro" id="IPR024983">
    <property type="entry name" value="CHAT_dom"/>
</dbReference>
<protein>
    <recommendedName>
        <fullName evidence="1">CHAT domain-containing protein</fullName>
    </recommendedName>
</protein>
<dbReference type="STRING" id="420778.A0A1S8B3U7"/>
<dbReference type="AlphaFoldDB" id="A0A1S8B3U7"/>
<dbReference type="Proteomes" id="UP000190776">
    <property type="component" value="Unassembled WGS sequence"/>
</dbReference>
<proteinExistence type="predicted"/>
<reference evidence="2 3" key="1">
    <citation type="submission" date="2017-01" db="EMBL/GenBank/DDBJ databases">
        <title>Draft genome sequence of Diplodia seriata F98.1, a fungal species involved in grapevine trunk diseases.</title>
        <authorList>
            <person name="Robert-Siegwald G."/>
            <person name="Vallet J."/>
            <person name="Abou-Mansour E."/>
            <person name="Xu J."/>
            <person name="Rey P."/>
            <person name="Bertsch C."/>
            <person name="Rego C."/>
            <person name="Larignon P."/>
            <person name="Fontaine F."/>
            <person name="Lebrun M.-H."/>
        </authorList>
    </citation>
    <scope>NUCLEOTIDE SEQUENCE [LARGE SCALE GENOMIC DNA]</scope>
    <source>
        <strain evidence="2 3">F98.1</strain>
    </source>
</reference>
<gene>
    <name evidence="2" type="ORF">BK809_0006347</name>
</gene>
<dbReference type="OrthoDB" id="9991317at2759"/>
<dbReference type="Pfam" id="PF12770">
    <property type="entry name" value="CHAT"/>
    <property type="match status" value="1"/>
</dbReference>
<dbReference type="EMBL" id="MSZU01000114">
    <property type="protein sequence ID" value="OMP82038.1"/>
    <property type="molecule type" value="Genomic_DNA"/>
</dbReference>